<dbReference type="EMBL" id="CAAALY010039147">
    <property type="protein sequence ID" value="VEL18878.1"/>
    <property type="molecule type" value="Genomic_DNA"/>
</dbReference>
<dbReference type="Proteomes" id="UP000784294">
    <property type="component" value="Unassembled WGS sequence"/>
</dbReference>
<reference evidence="1" key="1">
    <citation type="submission" date="2018-11" db="EMBL/GenBank/DDBJ databases">
        <authorList>
            <consortium name="Pathogen Informatics"/>
        </authorList>
    </citation>
    <scope>NUCLEOTIDE SEQUENCE</scope>
</reference>
<evidence type="ECO:0000313" key="1">
    <source>
        <dbReference type="EMBL" id="VEL18878.1"/>
    </source>
</evidence>
<name>A0A448WS59_9PLAT</name>
<keyword evidence="2" id="KW-1185">Reference proteome</keyword>
<accession>A0A448WS59</accession>
<proteinExistence type="predicted"/>
<dbReference type="AlphaFoldDB" id="A0A448WS59"/>
<sequence>MQECATSEAQKRKRLAYLGPVPAIRSTLALTMATAVMA</sequence>
<evidence type="ECO:0000313" key="2">
    <source>
        <dbReference type="Proteomes" id="UP000784294"/>
    </source>
</evidence>
<organism evidence="1 2">
    <name type="scientific">Protopolystoma xenopodis</name>
    <dbReference type="NCBI Taxonomy" id="117903"/>
    <lineage>
        <taxon>Eukaryota</taxon>
        <taxon>Metazoa</taxon>
        <taxon>Spiralia</taxon>
        <taxon>Lophotrochozoa</taxon>
        <taxon>Platyhelminthes</taxon>
        <taxon>Monogenea</taxon>
        <taxon>Polyopisthocotylea</taxon>
        <taxon>Polystomatidea</taxon>
        <taxon>Polystomatidae</taxon>
        <taxon>Protopolystoma</taxon>
    </lineage>
</organism>
<gene>
    <name evidence="1" type="ORF">PXEA_LOCUS12318</name>
</gene>
<comment type="caution">
    <text evidence="1">The sequence shown here is derived from an EMBL/GenBank/DDBJ whole genome shotgun (WGS) entry which is preliminary data.</text>
</comment>
<protein>
    <submittedName>
        <fullName evidence="1">Uncharacterized protein</fullName>
    </submittedName>
</protein>